<feature type="compositionally biased region" description="Basic and acidic residues" evidence="1">
    <location>
        <begin position="31"/>
        <end position="45"/>
    </location>
</feature>
<organism evidence="2 3">
    <name type="scientific">Oryza meyeriana var. granulata</name>
    <dbReference type="NCBI Taxonomy" id="110450"/>
    <lineage>
        <taxon>Eukaryota</taxon>
        <taxon>Viridiplantae</taxon>
        <taxon>Streptophyta</taxon>
        <taxon>Embryophyta</taxon>
        <taxon>Tracheophyta</taxon>
        <taxon>Spermatophyta</taxon>
        <taxon>Magnoliopsida</taxon>
        <taxon>Liliopsida</taxon>
        <taxon>Poales</taxon>
        <taxon>Poaceae</taxon>
        <taxon>BOP clade</taxon>
        <taxon>Oryzoideae</taxon>
        <taxon>Oryzeae</taxon>
        <taxon>Oryzinae</taxon>
        <taxon>Oryza</taxon>
        <taxon>Oryza meyeriana</taxon>
    </lineage>
</organism>
<dbReference type="Proteomes" id="UP000479710">
    <property type="component" value="Unassembled WGS sequence"/>
</dbReference>
<feature type="region of interest" description="Disordered" evidence="1">
    <location>
        <begin position="1"/>
        <end position="106"/>
    </location>
</feature>
<evidence type="ECO:0008006" key="4">
    <source>
        <dbReference type="Google" id="ProtNLM"/>
    </source>
</evidence>
<name>A0A6G1EII4_9ORYZ</name>
<protein>
    <recommendedName>
        <fullName evidence="4">DUF834 domain-containing protein</fullName>
    </recommendedName>
</protein>
<evidence type="ECO:0000256" key="1">
    <source>
        <dbReference type="SAM" id="MobiDB-lite"/>
    </source>
</evidence>
<comment type="caution">
    <text evidence="2">The sequence shown here is derived from an EMBL/GenBank/DDBJ whole genome shotgun (WGS) entry which is preliminary data.</text>
</comment>
<evidence type="ECO:0000313" key="3">
    <source>
        <dbReference type="Proteomes" id="UP000479710"/>
    </source>
</evidence>
<keyword evidence="3" id="KW-1185">Reference proteome</keyword>
<dbReference type="AlphaFoldDB" id="A0A6G1EII4"/>
<proteinExistence type="predicted"/>
<accession>A0A6G1EII4</accession>
<gene>
    <name evidence="2" type="ORF">E2562_010128</name>
</gene>
<evidence type="ECO:0000313" key="2">
    <source>
        <dbReference type="EMBL" id="KAF0924481.1"/>
    </source>
</evidence>
<sequence length="106" mass="11318">MEAESAMLRLGGKEMRSTAAAVNSGGLRDAAAWREEKVSRSDGGRHPLKSAAWARRCSTGAETRGEGGGGRACARPGRNEAYWAGRARGDDCGEEPTARRGSRRRN</sequence>
<reference evidence="2 3" key="1">
    <citation type="submission" date="2019-11" db="EMBL/GenBank/DDBJ databases">
        <title>Whole genome sequence of Oryza granulata.</title>
        <authorList>
            <person name="Li W."/>
        </authorList>
    </citation>
    <scope>NUCLEOTIDE SEQUENCE [LARGE SCALE GENOMIC DNA]</scope>
    <source>
        <strain evidence="3">cv. Menghai</strain>
        <tissue evidence="2">Leaf</tissue>
    </source>
</reference>
<dbReference type="EMBL" id="SPHZ02000003">
    <property type="protein sequence ID" value="KAF0924481.1"/>
    <property type="molecule type" value="Genomic_DNA"/>
</dbReference>